<evidence type="ECO:0000313" key="2">
    <source>
        <dbReference type="EMBL" id="KAA5802375.1"/>
    </source>
</evidence>
<evidence type="ECO:0000313" key="3">
    <source>
        <dbReference type="Proteomes" id="UP000325122"/>
    </source>
</evidence>
<protein>
    <submittedName>
        <fullName evidence="2">DUF2459 domain-containing protein</fullName>
    </submittedName>
</protein>
<comment type="caution">
    <text evidence="2">The sequence shown here is derived from an EMBL/GenBank/DDBJ whole genome shotgun (WGS) entry which is preliminary data.</text>
</comment>
<proteinExistence type="predicted"/>
<sequence length="228" mass="23777">MRRRANVPLHALLAALAGALILAACAGRGDVPAPPGADDCALIAVSSNGWHAGVYLPAGAFAEDSTLRQRFPQARWFAIGWGDVRAYPGPLGPVNAITAIAWPTGSLVHAAGLTRDPREAYMQDYVDVALSSEGLASLAAAIEAELARDEDGAGIEAGPGLDPRGSAFFKARSSYHLFNTCNVWLARHLRGAGLDTGWPGGHLLPATLLSRLEARAPRACPPGEASAR</sequence>
<organism evidence="2 3">
    <name type="scientific">Alkalicaulis satelles</name>
    <dbReference type="NCBI Taxonomy" id="2609175"/>
    <lineage>
        <taxon>Bacteria</taxon>
        <taxon>Pseudomonadati</taxon>
        <taxon>Pseudomonadota</taxon>
        <taxon>Alphaproteobacteria</taxon>
        <taxon>Maricaulales</taxon>
        <taxon>Maricaulaceae</taxon>
        <taxon>Alkalicaulis</taxon>
    </lineage>
</organism>
<keyword evidence="1" id="KW-0732">Signal</keyword>
<keyword evidence="3" id="KW-1185">Reference proteome</keyword>
<dbReference type="EMBL" id="VWOJ01000003">
    <property type="protein sequence ID" value="KAA5802375.1"/>
    <property type="molecule type" value="Genomic_DNA"/>
</dbReference>
<dbReference type="AlphaFoldDB" id="A0A5M6ZDI2"/>
<gene>
    <name evidence="2" type="ORF">F1654_11160</name>
</gene>
<dbReference type="RefSeq" id="WP_199200556.1">
    <property type="nucleotide sequence ID" value="NZ_VWOJ01000003.1"/>
</dbReference>
<feature type="chain" id="PRO_5024393530" evidence="1">
    <location>
        <begin position="27"/>
        <end position="228"/>
    </location>
</feature>
<evidence type="ECO:0000256" key="1">
    <source>
        <dbReference type="SAM" id="SignalP"/>
    </source>
</evidence>
<dbReference type="PROSITE" id="PS51257">
    <property type="entry name" value="PROKAR_LIPOPROTEIN"/>
    <property type="match status" value="1"/>
</dbReference>
<dbReference type="InterPro" id="IPR011727">
    <property type="entry name" value="CHP02117"/>
</dbReference>
<reference evidence="2 3" key="1">
    <citation type="submission" date="2019-09" db="EMBL/GenBank/DDBJ databases">
        <authorList>
            <person name="Kevbrin V."/>
            <person name="Grouzdev D.S."/>
        </authorList>
    </citation>
    <scope>NUCLEOTIDE SEQUENCE [LARGE SCALE GENOMIC DNA]</scope>
    <source>
        <strain evidence="2 3">G-192</strain>
    </source>
</reference>
<name>A0A5M6ZDI2_9PROT</name>
<accession>A0A5M6ZDI2</accession>
<dbReference type="Proteomes" id="UP000325122">
    <property type="component" value="Unassembled WGS sequence"/>
</dbReference>
<dbReference type="Pfam" id="PF09601">
    <property type="entry name" value="DUF2459"/>
    <property type="match status" value="1"/>
</dbReference>
<feature type="signal peptide" evidence="1">
    <location>
        <begin position="1"/>
        <end position="26"/>
    </location>
</feature>